<dbReference type="PROSITE" id="PS01228">
    <property type="entry name" value="COF_1"/>
    <property type="match status" value="1"/>
</dbReference>
<evidence type="ECO:0000313" key="5">
    <source>
        <dbReference type="EMBL" id="ERP31652.1"/>
    </source>
</evidence>
<dbReference type="RefSeq" id="WP_022636971.1">
    <property type="nucleotide sequence ID" value="NZ_ASJR01000011.1"/>
</dbReference>
<dbReference type="Pfam" id="PF13419">
    <property type="entry name" value="HAD_2"/>
    <property type="match status" value="1"/>
</dbReference>
<dbReference type="PATRIC" id="fig|1313304.3.peg.1448"/>
<dbReference type="EMBL" id="ASJR01000011">
    <property type="protein sequence ID" value="ERP31652.1"/>
    <property type="molecule type" value="Genomic_DNA"/>
</dbReference>
<dbReference type="SFLD" id="SFLDG01129">
    <property type="entry name" value="C1.5:_HAD__Beta-PGM__Phosphata"/>
    <property type="match status" value="1"/>
</dbReference>
<organism evidence="5 6">
    <name type="scientific">Chitinivibrio alkaliphilus ACht1</name>
    <dbReference type="NCBI Taxonomy" id="1313304"/>
    <lineage>
        <taxon>Bacteria</taxon>
        <taxon>Pseudomonadati</taxon>
        <taxon>Fibrobacterota</taxon>
        <taxon>Chitinivibrionia</taxon>
        <taxon>Chitinivibrionales</taxon>
        <taxon>Chitinivibrionaceae</taxon>
        <taxon>Chitinivibrio</taxon>
    </lineage>
</organism>
<dbReference type="EC" id="3.1.3.18" evidence="4"/>
<sequence>MTIKAVFFDLDGTLLNTLGDLCRSLNETLEKEGFPTHSCEAIRRFIGDGVSALVQRALPQEVGAIPEHVAHYTSIYLRNYANVSPPQTHVYEGIYPLLRALKERDIPLAVVTNKPQPKALEIVRKFFPDTFVSICGQRDNYPRKPSPAGALAISKQLKIPPEETFFIGDSEVDLQTASAGGYFGVAALWGFRTRKELEGYEAQHYVQHPKEIVSLLP</sequence>
<dbReference type="STRING" id="1313304.CALK_1516"/>
<dbReference type="SFLD" id="SFLDS00003">
    <property type="entry name" value="Haloacid_Dehalogenase"/>
    <property type="match status" value="1"/>
</dbReference>
<evidence type="ECO:0000256" key="1">
    <source>
        <dbReference type="ARBA" id="ARBA00000830"/>
    </source>
</evidence>
<evidence type="ECO:0000256" key="2">
    <source>
        <dbReference type="ARBA" id="ARBA00004818"/>
    </source>
</evidence>
<evidence type="ECO:0000313" key="6">
    <source>
        <dbReference type="Proteomes" id="UP000017148"/>
    </source>
</evidence>
<dbReference type="PANTHER" id="PTHR43434:SF1">
    <property type="entry name" value="PHOSPHOGLYCOLATE PHOSPHATASE"/>
    <property type="match status" value="1"/>
</dbReference>
<dbReference type="Gene3D" id="1.10.150.240">
    <property type="entry name" value="Putative phosphatase, domain 2"/>
    <property type="match status" value="1"/>
</dbReference>
<evidence type="ECO:0000256" key="3">
    <source>
        <dbReference type="ARBA" id="ARBA00006171"/>
    </source>
</evidence>
<dbReference type="InterPro" id="IPR036412">
    <property type="entry name" value="HAD-like_sf"/>
</dbReference>
<dbReference type="InterPro" id="IPR023214">
    <property type="entry name" value="HAD_sf"/>
</dbReference>
<dbReference type="InterPro" id="IPR050155">
    <property type="entry name" value="HAD-like_hydrolase_sf"/>
</dbReference>
<dbReference type="PRINTS" id="PR00413">
    <property type="entry name" value="HADHALOGNASE"/>
</dbReference>
<name>U7D981_9BACT</name>
<gene>
    <name evidence="5" type="ORF">CALK_1516</name>
</gene>
<dbReference type="Proteomes" id="UP000017148">
    <property type="component" value="Unassembled WGS sequence"/>
</dbReference>
<proteinExistence type="inferred from homology"/>
<comment type="similarity">
    <text evidence="3">Belongs to the HAD-like hydrolase superfamily. CbbY/CbbZ/Gph/YieH family.</text>
</comment>
<protein>
    <recommendedName>
        <fullName evidence="4">phosphoglycolate phosphatase</fullName>
        <ecNumber evidence="4">3.1.3.18</ecNumber>
    </recommendedName>
</protein>
<reference evidence="5 6" key="1">
    <citation type="journal article" date="2013" name="Environ. Microbiol.">
        <title>Genome analysis of Chitinivibrio alkaliphilus gen. nov., sp. nov., a novel extremely haloalkaliphilic anaerobic chitinolytic bacterium from the candidate phylum Termite Group 3.</title>
        <authorList>
            <person name="Sorokin D.Y."/>
            <person name="Gumerov V.M."/>
            <person name="Rakitin A.L."/>
            <person name="Beletsky A.V."/>
            <person name="Damste J.S."/>
            <person name="Muyzer G."/>
            <person name="Mardanov A.V."/>
            <person name="Ravin N.V."/>
        </authorList>
    </citation>
    <scope>NUCLEOTIDE SEQUENCE [LARGE SCALE GENOMIC DNA]</scope>
    <source>
        <strain evidence="5 6">ACht1</strain>
    </source>
</reference>
<dbReference type="InterPro" id="IPR023198">
    <property type="entry name" value="PGP-like_dom2"/>
</dbReference>
<comment type="pathway">
    <text evidence="2">Organic acid metabolism; glycolate biosynthesis; glycolate from 2-phosphoglycolate: step 1/1.</text>
</comment>
<dbReference type="Gene3D" id="3.40.50.1000">
    <property type="entry name" value="HAD superfamily/HAD-like"/>
    <property type="match status" value="1"/>
</dbReference>
<dbReference type="PANTHER" id="PTHR43434">
    <property type="entry name" value="PHOSPHOGLYCOLATE PHOSPHATASE"/>
    <property type="match status" value="1"/>
</dbReference>
<dbReference type="eggNOG" id="COG0546">
    <property type="taxonomic scope" value="Bacteria"/>
</dbReference>
<dbReference type="GO" id="GO:0005829">
    <property type="term" value="C:cytosol"/>
    <property type="evidence" value="ECO:0007669"/>
    <property type="project" value="TreeGrafter"/>
</dbReference>
<dbReference type="OrthoDB" id="9807630at2"/>
<evidence type="ECO:0000256" key="4">
    <source>
        <dbReference type="ARBA" id="ARBA00013078"/>
    </source>
</evidence>
<dbReference type="InterPro" id="IPR041492">
    <property type="entry name" value="HAD_2"/>
</dbReference>
<dbReference type="SUPFAM" id="SSF56784">
    <property type="entry name" value="HAD-like"/>
    <property type="match status" value="1"/>
</dbReference>
<comment type="caution">
    <text evidence="5">The sequence shown here is derived from an EMBL/GenBank/DDBJ whole genome shotgun (WGS) entry which is preliminary data.</text>
</comment>
<dbReference type="AlphaFoldDB" id="U7D981"/>
<comment type="catalytic activity">
    <reaction evidence="1">
        <text>2-phosphoglycolate + H2O = glycolate + phosphate</text>
        <dbReference type="Rhea" id="RHEA:14369"/>
        <dbReference type="ChEBI" id="CHEBI:15377"/>
        <dbReference type="ChEBI" id="CHEBI:29805"/>
        <dbReference type="ChEBI" id="CHEBI:43474"/>
        <dbReference type="ChEBI" id="CHEBI:58033"/>
        <dbReference type="EC" id="3.1.3.18"/>
    </reaction>
</comment>
<dbReference type="GO" id="GO:0006281">
    <property type="term" value="P:DNA repair"/>
    <property type="evidence" value="ECO:0007669"/>
    <property type="project" value="TreeGrafter"/>
</dbReference>
<dbReference type="NCBIfam" id="TIGR01549">
    <property type="entry name" value="HAD-SF-IA-v1"/>
    <property type="match status" value="1"/>
</dbReference>
<keyword evidence="6" id="KW-1185">Reference proteome</keyword>
<dbReference type="InterPro" id="IPR006439">
    <property type="entry name" value="HAD-SF_hydro_IA"/>
</dbReference>
<accession>U7D981</accession>
<dbReference type="GO" id="GO:0008967">
    <property type="term" value="F:phosphoglycolate phosphatase activity"/>
    <property type="evidence" value="ECO:0007669"/>
    <property type="project" value="UniProtKB-EC"/>
</dbReference>